<reference evidence="3" key="1">
    <citation type="submission" date="2015-03" db="EMBL/GenBank/DDBJ databases">
        <authorList>
            <consortium name="Pathogen Informatics"/>
        </authorList>
    </citation>
    <scope>NUCLEOTIDE SEQUENCE [LARGE SCALE GENOMIC DNA]</scope>
    <source>
        <strain evidence="3">IP27925</strain>
    </source>
</reference>
<dbReference type="InterPro" id="IPR012332">
    <property type="entry name" value="Autotransporter_pectin_lyase_C"/>
</dbReference>
<dbReference type="InterPro" id="IPR006315">
    <property type="entry name" value="OM_autotransptr_brl_dom"/>
</dbReference>
<dbReference type="EMBL" id="CQEM01000002">
    <property type="protein sequence ID" value="CNK65036.1"/>
    <property type="molecule type" value="Genomic_DNA"/>
</dbReference>
<proteinExistence type="predicted"/>
<dbReference type="InterPro" id="IPR043990">
    <property type="entry name" value="AC_1"/>
</dbReference>
<dbReference type="AlphaFoldDB" id="A0A0T9T6W7"/>
<dbReference type="Pfam" id="PF18883">
    <property type="entry name" value="AC_1"/>
    <property type="match status" value="1"/>
</dbReference>
<evidence type="ECO:0000259" key="1">
    <source>
        <dbReference type="Pfam" id="PF18883"/>
    </source>
</evidence>
<dbReference type="NCBIfam" id="TIGR01414">
    <property type="entry name" value="autotrans_barl"/>
    <property type="match status" value="1"/>
</dbReference>
<organism evidence="2 3">
    <name type="scientific">Yersinia aleksiciae</name>
    <dbReference type="NCBI Taxonomy" id="263819"/>
    <lineage>
        <taxon>Bacteria</taxon>
        <taxon>Pseudomonadati</taxon>
        <taxon>Pseudomonadota</taxon>
        <taxon>Gammaproteobacteria</taxon>
        <taxon>Enterobacterales</taxon>
        <taxon>Yersiniaceae</taxon>
        <taxon>Yersinia</taxon>
    </lineage>
</organism>
<dbReference type="InterPro" id="IPR051551">
    <property type="entry name" value="Autotransporter_adhesion"/>
</dbReference>
<dbReference type="InterPro" id="IPR011050">
    <property type="entry name" value="Pectin_lyase_fold/virulence"/>
</dbReference>
<dbReference type="Gene3D" id="2.160.20.20">
    <property type="match status" value="1"/>
</dbReference>
<dbReference type="PANTHER" id="PTHR35037:SF3">
    <property type="entry name" value="C-TERMINAL REGION OF AIDA-LIKE PROTEIN"/>
    <property type="match status" value="1"/>
</dbReference>
<gene>
    <name evidence="2" type="primary">icsA_1</name>
    <name evidence="2" type="ORF">ERS008460_00453</name>
</gene>
<dbReference type="CDD" id="cd01344">
    <property type="entry name" value="PL2_Passenger_AT"/>
    <property type="match status" value="1"/>
</dbReference>
<protein>
    <submittedName>
        <fullName evidence="2">Putative autotransporter protein</fullName>
    </submittedName>
</protein>
<name>A0A0T9T6W7_YERAE</name>
<dbReference type="PANTHER" id="PTHR35037">
    <property type="entry name" value="C-TERMINAL REGION OF AIDA-LIKE PROTEIN"/>
    <property type="match status" value="1"/>
</dbReference>
<sequence length="98" mass="10499">MTKRRAVRFIFRQAINGDIHSNGGEIIFNTVLGDDNSATDKLVVNGNTSGTTWVSVLNAGGSGAKTLNGIELVRVNGSSDGVFISYMELPFPLILRSQ</sequence>
<dbReference type="Proteomes" id="UP000040088">
    <property type="component" value="Unassembled WGS sequence"/>
</dbReference>
<evidence type="ECO:0000313" key="2">
    <source>
        <dbReference type="EMBL" id="CNK65036.1"/>
    </source>
</evidence>
<dbReference type="SUPFAM" id="SSF51126">
    <property type="entry name" value="Pectin lyase-like"/>
    <property type="match status" value="1"/>
</dbReference>
<evidence type="ECO:0000313" key="3">
    <source>
        <dbReference type="Proteomes" id="UP000040088"/>
    </source>
</evidence>
<feature type="domain" description="Autochaperone" evidence="1">
    <location>
        <begin position="15"/>
        <end position="79"/>
    </location>
</feature>
<accession>A0A0T9T6W7</accession>
<dbReference type="GO" id="GO:0019867">
    <property type="term" value="C:outer membrane"/>
    <property type="evidence" value="ECO:0007669"/>
    <property type="project" value="InterPro"/>
</dbReference>